<feature type="chain" id="PRO_5046778534" description="Lipoprotein SmpA/OmlA domain-containing protein" evidence="1">
    <location>
        <begin position="20"/>
        <end position="147"/>
    </location>
</feature>
<gene>
    <name evidence="2" type="ORF">GXW78_12495</name>
</gene>
<feature type="signal peptide" evidence="1">
    <location>
        <begin position="1"/>
        <end position="19"/>
    </location>
</feature>
<protein>
    <recommendedName>
        <fullName evidence="4">Lipoprotein SmpA/OmlA domain-containing protein</fullName>
    </recommendedName>
</protein>
<keyword evidence="1" id="KW-0732">Signal</keyword>
<keyword evidence="3" id="KW-1185">Reference proteome</keyword>
<proteinExistence type="predicted"/>
<dbReference type="PROSITE" id="PS51257">
    <property type="entry name" value="PROKAR_LIPOPROTEIN"/>
    <property type="match status" value="1"/>
</dbReference>
<dbReference type="RefSeq" id="WP_211869153.1">
    <property type="nucleotide sequence ID" value="NZ_JAAEDI010000012.1"/>
</dbReference>
<evidence type="ECO:0000256" key="1">
    <source>
        <dbReference type="SAM" id="SignalP"/>
    </source>
</evidence>
<organism evidence="2 3">
    <name type="scientific">Neoroseomonas terrae</name>
    <dbReference type="NCBI Taxonomy" id="424799"/>
    <lineage>
        <taxon>Bacteria</taxon>
        <taxon>Pseudomonadati</taxon>
        <taxon>Pseudomonadota</taxon>
        <taxon>Alphaproteobacteria</taxon>
        <taxon>Acetobacterales</taxon>
        <taxon>Acetobacteraceae</taxon>
        <taxon>Neoroseomonas</taxon>
    </lineage>
</organism>
<dbReference type="Proteomes" id="UP000698752">
    <property type="component" value="Unassembled WGS sequence"/>
</dbReference>
<evidence type="ECO:0000313" key="2">
    <source>
        <dbReference type="EMBL" id="MBR0650486.1"/>
    </source>
</evidence>
<sequence>MRKVTLLAGLMLGACASQAGFDARMQSLVGLPVGDLVQRIGVPDSDFTTPEGRRFLQYERLGTSAPTPAPTMGIGLGGFGWRGPYAGGWGWGWGLGYPGYAPPPPCRVTFEIRADRVMSFTRAGGGCVATEPDPAPATAAPPPAGRT</sequence>
<evidence type="ECO:0008006" key="4">
    <source>
        <dbReference type="Google" id="ProtNLM"/>
    </source>
</evidence>
<name>A0ABS5EHH6_9PROT</name>
<evidence type="ECO:0000313" key="3">
    <source>
        <dbReference type="Proteomes" id="UP000698752"/>
    </source>
</evidence>
<accession>A0ABS5EHH6</accession>
<reference evidence="3" key="1">
    <citation type="journal article" date="2021" name="Syst. Appl. Microbiol.">
        <title>Roseomonas hellenica sp. nov., isolated from roots of wild-growing Alkanna tinctoria.</title>
        <authorList>
            <person name="Rat A."/>
            <person name="Naranjo H.D."/>
            <person name="Lebbe L."/>
            <person name="Cnockaert M."/>
            <person name="Krigas N."/>
            <person name="Grigoriadou K."/>
            <person name="Maloupa E."/>
            <person name="Willems A."/>
        </authorList>
    </citation>
    <scope>NUCLEOTIDE SEQUENCE [LARGE SCALE GENOMIC DNA]</scope>
    <source>
        <strain evidence="3">LMG 31159</strain>
    </source>
</reference>
<comment type="caution">
    <text evidence="2">The sequence shown here is derived from an EMBL/GenBank/DDBJ whole genome shotgun (WGS) entry which is preliminary data.</text>
</comment>
<dbReference type="EMBL" id="JAAEDI010000012">
    <property type="protein sequence ID" value="MBR0650486.1"/>
    <property type="molecule type" value="Genomic_DNA"/>
</dbReference>